<reference evidence="1 2" key="1">
    <citation type="submission" date="2017-12" db="EMBL/GenBank/DDBJ databases">
        <title>Integrating genomic resources of turbot (Scophthalmus maximus) in depth evaluation of genetic and physical mapping variation across individuals.</title>
        <authorList>
            <person name="Martinez P."/>
        </authorList>
    </citation>
    <scope>NUCLEOTIDE SEQUENCE [LARGE SCALE GENOMIC DNA]</scope>
</reference>
<accession>A0A2U9B381</accession>
<organism evidence="1 2">
    <name type="scientific">Scophthalmus maximus</name>
    <name type="common">Turbot</name>
    <name type="synonym">Psetta maxima</name>
    <dbReference type="NCBI Taxonomy" id="52904"/>
    <lineage>
        <taxon>Eukaryota</taxon>
        <taxon>Metazoa</taxon>
        <taxon>Chordata</taxon>
        <taxon>Craniata</taxon>
        <taxon>Vertebrata</taxon>
        <taxon>Euteleostomi</taxon>
        <taxon>Actinopterygii</taxon>
        <taxon>Neopterygii</taxon>
        <taxon>Teleostei</taxon>
        <taxon>Neoteleostei</taxon>
        <taxon>Acanthomorphata</taxon>
        <taxon>Carangaria</taxon>
        <taxon>Pleuronectiformes</taxon>
        <taxon>Pleuronectoidei</taxon>
        <taxon>Scophthalmidae</taxon>
        <taxon>Scophthalmus</taxon>
    </lineage>
</organism>
<dbReference type="AlphaFoldDB" id="A0A2U9B381"/>
<gene>
    <name evidence="1" type="ORF">SMAX5B_018726</name>
</gene>
<name>A0A2U9B381_SCOMX</name>
<evidence type="ECO:0000313" key="1">
    <source>
        <dbReference type="EMBL" id="AWO98327.1"/>
    </source>
</evidence>
<keyword evidence="2" id="KW-1185">Reference proteome</keyword>
<dbReference type="Proteomes" id="UP000246464">
    <property type="component" value="Chromosome 2"/>
</dbReference>
<protein>
    <submittedName>
        <fullName evidence="1">Uncharacterized protein</fullName>
    </submittedName>
</protein>
<sequence length="85" mass="9508">MTSSWTTCEVDSGVSRELFQKNNDVSVMPLLFNIVTSSASSQKEIISNIFILTDILRKMKCDIVFITAHFIENVLALPQNIPSCL</sequence>
<evidence type="ECO:0000313" key="2">
    <source>
        <dbReference type="Proteomes" id="UP000246464"/>
    </source>
</evidence>
<dbReference type="EMBL" id="CP026244">
    <property type="protein sequence ID" value="AWO98327.1"/>
    <property type="molecule type" value="Genomic_DNA"/>
</dbReference>
<proteinExistence type="predicted"/>